<dbReference type="InterPro" id="IPR013149">
    <property type="entry name" value="ADH-like_C"/>
</dbReference>
<dbReference type="InterPro" id="IPR036291">
    <property type="entry name" value="NAD(P)-bd_dom_sf"/>
</dbReference>
<evidence type="ECO:0000313" key="2">
    <source>
        <dbReference type="EMBL" id="RVU37995.1"/>
    </source>
</evidence>
<dbReference type="SMART" id="SM00829">
    <property type="entry name" value="PKS_ER"/>
    <property type="match status" value="1"/>
</dbReference>
<dbReference type="PANTHER" id="PTHR45033">
    <property type="match status" value="1"/>
</dbReference>
<protein>
    <submittedName>
        <fullName evidence="2">NAD(P)-dependent alcohol dehydrogenase</fullName>
    </submittedName>
</protein>
<dbReference type="RefSeq" id="WP_127763368.1">
    <property type="nucleotide sequence ID" value="NZ_SADE01000001.1"/>
</dbReference>
<organism evidence="2 3">
    <name type="scientific">Hwanghaeella grinnelliae</name>
    <dbReference type="NCBI Taxonomy" id="2500179"/>
    <lineage>
        <taxon>Bacteria</taxon>
        <taxon>Pseudomonadati</taxon>
        <taxon>Pseudomonadota</taxon>
        <taxon>Alphaproteobacteria</taxon>
        <taxon>Rhodospirillales</taxon>
        <taxon>Rhodospirillaceae</taxon>
        <taxon>Hwanghaeella</taxon>
    </lineage>
</organism>
<dbReference type="SUPFAM" id="SSF51735">
    <property type="entry name" value="NAD(P)-binding Rossmann-fold domains"/>
    <property type="match status" value="1"/>
</dbReference>
<dbReference type="Pfam" id="PF00107">
    <property type="entry name" value="ADH_zinc_N"/>
    <property type="match status" value="1"/>
</dbReference>
<dbReference type="Proteomes" id="UP000287447">
    <property type="component" value="Unassembled WGS sequence"/>
</dbReference>
<dbReference type="InterPro" id="IPR052711">
    <property type="entry name" value="Zinc_ADH-like"/>
</dbReference>
<evidence type="ECO:0000313" key="3">
    <source>
        <dbReference type="Proteomes" id="UP000287447"/>
    </source>
</evidence>
<dbReference type="AlphaFoldDB" id="A0A3S2WTB0"/>
<comment type="caution">
    <text evidence="2">The sequence shown here is derived from an EMBL/GenBank/DDBJ whole genome shotgun (WGS) entry which is preliminary data.</text>
</comment>
<dbReference type="Pfam" id="PF08240">
    <property type="entry name" value="ADH_N"/>
    <property type="match status" value="1"/>
</dbReference>
<dbReference type="InterPro" id="IPR020843">
    <property type="entry name" value="ER"/>
</dbReference>
<accession>A0A3S2WTB0</accession>
<dbReference type="EMBL" id="SADE01000001">
    <property type="protein sequence ID" value="RVU37995.1"/>
    <property type="molecule type" value="Genomic_DNA"/>
</dbReference>
<dbReference type="Gene3D" id="3.90.180.10">
    <property type="entry name" value="Medium-chain alcohol dehydrogenases, catalytic domain"/>
    <property type="match status" value="1"/>
</dbReference>
<dbReference type="Gene3D" id="3.40.50.720">
    <property type="entry name" value="NAD(P)-binding Rossmann-like Domain"/>
    <property type="match status" value="1"/>
</dbReference>
<gene>
    <name evidence="2" type="ORF">EOI86_01430</name>
</gene>
<dbReference type="GO" id="GO:0016491">
    <property type="term" value="F:oxidoreductase activity"/>
    <property type="evidence" value="ECO:0007669"/>
    <property type="project" value="InterPro"/>
</dbReference>
<dbReference type="InterPro" id="IPR011032">
    <property type="entry name" value="GroES-like_sf"/>
</dbReference>
<dbReference type="PANTHER" id="PTHR45033:SF2">
    <property type="entry name" value="ZINC-TYPE ALCOHOL DEHYDROGENASE-LIKE PROTEIN C1773.06C"/>
    <property type="match status" value="1"/>
</dbReference>
<dbReference type="OrthoDB" id="9805663at2"/>
<dbReference type="InterPro" id="IPR013154">
    <property type="entry name" value="ADH-like_N"/>
</dbReference>
<dbReference type="SUPFAM" id="SSF50129">
    <property type="entry name" value="GroES-like"/>
    <property type="match status" value="1"/>
</dbReference>
<evidence type="ECO:0000259" key="1">
    <source>
        <dbReference type="SMART" id="SM00829"/>
    </source>
</evidence>
<sequence length="334" mass="35787">MKAFEIVSPDGIDALNLADRPTPEPGPGEVLVRMRANSINFRDLSTILDPEPRGIPYPRIPNSDGAGEVIATGPGVTEWKTGDRVASTFFRNWDSGGISAAVMASALGGATDGVLAEEVVLPERGLVAIPDYMSFEEAATLPCAALTAWRSLVEEGKLRAGETVLLLGTGGVSIFALQIAKMHGATVIQTSSSDEKLARVRSMGADHCINYRETPEWQDAVMEITGGIGADHVVEVGGGGTLARSAGAVRVGGHIALIGILTMDRIDPTLLMRKSVRMTGIYVGSRQMFRSMLRAFEAHEIRPVIDRTFPLNEAREAFHHMERAGHFGKITISL</sequence>
<dbReference type="CDD" id="cd08276">
    <property type="entry name" value="MDR7"/>
    <property type="match status" value="1"/>
</dbReference>
<reference evidence="3" key="1">
    <citation type="submission" date="2019-01" db="EMBL/GenBank/DDBJ databases">
        <title>Gri0909 isolated from a small marine red alga.</title>
        <authorList>
            <person name="Kim J."/>
            <person name="Jeong S.E."/>
            <person name="Jeon C.O."/>
        </authorList>
    </citation>
    <scope>NUCLEOTIDE SEQUENCE [LARGE SCALE GENOMIC DNA]</scope>
    <source>
        <strain evidence="3">Gri0909</strain>
    </source>
</reference>
<proteinExistence type="predicted"/>
<name>A0A3S2WTB0_9PROT</name>
<feature type="domain" description="Enoyl reductase (ER)" evidence="1">
    <location>
        <begin position="11"/>
        <end position="332"/>
    </location>
</feature>
<keyword evidence="3" id="KW-1185">Reference proteome</keyword>